<evidence type="ECO:0000313" key="1">
    <source>
        <dbReference type="EMBL" id="KAI3738485.1"/>
    </source>
</evidence>
<protein>
    <submittedName>
        <fullName evidence="1">Uncharacterized protein</fullName>
    </submittedName>
</protein>
<proteinExistence type="predicted"/>
<sequence length="129" mass="14465">MVRPLVAMILDAISNWCGLYGYDIITCTWCGLSGYDIGLLNPAGCNEVACKATKLGCEILREIWSSLEGKRPERKDDVVKWKHFALVCCVGRKWFQRGTIDHFLMKYSHAKCGVTGDEPRNGEKEPAIP</sequence>
<reference evidence="1 2" key="2">
    <citation type="journal article" date="2022" name="Mol. Ecol. Resour.">
        <title>The genomes of chicory, endive, great burdock and yacon provide insights into Asteraceae paleo-polyploidization history and plant inulin production.</title>
        <authorList>
            <person name="Fan W."/>
            <person name="Wang S."/>
            <person name="Wang H."/>
            <person name="Wang A."/>
            <person name="Jiang F."/>
            <person name="Liu H."/>
            <person name="Zhao H."/>
            <person name="Xu D."/>
            <person name="Zhang Y."/>
        </authorList>
    </citation>
    <scope>NUCLEOTIDE SEQUENCE [LARGE SCALE GENOMIC DNA]</scope>
    <source>
        <strain evidence="2">cv. Punajuju</strain>
        <tissue evidence="1">Leaves</tissue>
    </source>
</reference>
<name>A0ACB9CW95_CICIN</name>
<dbReference type="Proteomes" id="UP001055811">
    <property type="component" value="Linkage Group LG05"/>
</dbReference>
<accession>A0ACB9CW95</accession>
<reference evidence="2" key="1">
    <citation type="journal article" date="2022" name="Mol. Ecol. Resour.">
        <title>The genomes of chicory, endive, great burdock and yacon provide insights into Asteraceae palaeo-polyploidization history and plant inulin production.</title>
        <authorList>
            <person name="Fan W."/>
            <person name="Wang S."/>
            <person name="Wang H."/>
            <person name="Wang A."/>
            <person name="Jiang F."/>
            <person name="Liu H."/>
            <person name="Zhao H."/>
            <person name="Xu D."/>
            <person name="Zhang Y."/>
        </authorList>
    </citation>
    <scope>NUCLEOTIDE SEQUENCE [LARGE SCALE GENOMIC DNA]</scope>
    <source>
        <strain evidence="2">cv. Punajuju</strain>
    </source>
</reference>
<evidence type="ECO:0000313" key="2">
    <source>
        <dbReference type="Proteomes" id="UP001055811"/>
    </source>
</evidence>
<dbReference type="EMBL" id="CM042013">
    <property type="protein sequence ID" value="KAI3738485.1"/>
    <property type="molecule type" value="Genomic_DNA"/>
</dbReference>
<comment type="caution">
    <text evidence="1">The sequence shown here is derived from an EMBL/GenBank/DDBJ whole genome shotgun (WGS) entry which is preliminary data.</text>
</comment>
<gene>
    <name evidence="1" type="ORF">L2E82_28518</name>
</gene>
<keyword evidence="2" id="KW-1185">Reference proteome</keyword>
<organism evidence="1 2">
    <name type="scientific">Cichorium intybus</name>
    <name type="common">Chicory</name>
    <dbReference type="NCBI Taxonomy" id="13427"/>
    <lineage>
        <taxon>Eukaryota</taxon>
        <taxon>Viridiplantae</taxon>
        <taxon>Streptophyta</taxon>
        <taxon>Embryophyta</taxon>
        <taxon>Tracheophyta</taxon>
        <taxon>Spermatophyta</taxon>
        <taxon>Magnoliopsida</taxon>
        <taxon>eudicotyledons</taxon>
        <taxon>Gunneridae</taxon>
        <taxon>Pentapetalae</taxon>
        <taxon>asterids</taxon>
        <taxon>campanulids</taxon>
        <taxon>Asterales</taxon>
        <taxon>Asteraceae</taxon>
        <taxon>Cichorioideae</taxon>
        <taxon>Cichorieae</taxon>
        <taxon>Cichoriinae</taxon>
        <taxon>Cichorium</taxon>
    </lineage>
</organism>